<dbReference type="InterPro" id="IPR036188">
    <property type="entry name" value="FAD/NAD-bd_sf"/>
</dbReference>
<feature type="domain" description="FAD/NAD(P)-binding" evidence="5">
    <location>
        <begin position="153"/>
        <end position="477"/>
    </location>
</feature>
<dbReference type="Gene3D" id="1.10.1060.10">
    <property type="entry name" value="Alpha-helical ferredoxin"/>
    <property type="match status" value="1"/>
</dbReference>
<dbReference type="SUPFAM" id="SSF51971">
    <property type="entry name" value="Nucleotide-binding domain"/>
    <property type="match status" value="1"/>
</dbReference>
<dbReference type="InterPro" id="IPR006005">
    <property type="entry name" value="Glut_synth_ssu1"/>
</dbReference>
<dbReference type="GO" id="GO:0004355">
    <property type="term" value="F:glutamate synthase (NADPH) activity"/>
    <property type="evidence" value="ECO:0007669"/>
    <property type="project" value="UniProtKB-EC"/>
</dbReference>
<protein>
    <submittedName>
        <fullName evidence="7">Glutamate synthase [NADPH] small chain</fullName>
        <ecNumber evidence="7">1.4.1.13</ecNumber>
    </submittedName>
</protein>
<proteinExistence type="predicted"/>
<organism evidence="7">
    <name type="scientific">bioreactor metagenome</name>
    <dbReference type="NCBI Taxonomy" id="1076179"/>
    <lineage>
        <taxon>unclassified sequences</taxon>
        <taxon>metagenomes</taxon>
        <taxon>ecological metagenomes</taxon>
    </lineage>
</organism>
<dbReference type="Pfam" id="PF14691">
    <property type="entry name" value="Fer4_20"/>
    <property type="match status" value="1"/>
</dbReference>
<evidence type="ECO:0000259" key="6">
    <source>
        <dbReference type="Pfam" id="PF14691"/>
    </source>
</evidence>
<sequence>MGKPTGFLEFERKVGINTPTKERITHYKEFHNLLSEDEQVKQGARCMDCGVPFCQSGILINGMASGCPLNNLIPEFNDLIYRENWDLALKRLLKTNPFPEFTGRVCPAPCESACTVSINSPAVSIKENERYIIEKAFNDKKIVATPPKYRNNKKVAVIGSGPAGLASSYLLNKLGYSVEVYEREDRIGGLLMYGIPNMKLDKDVVNRRVNLMEEEGIKFFTKSDICKDNELKEKVLEDYEAIVLATGATKPRDLNVRGRNLKEIEFAVNYLKENTRQLLDNGNKSSNFISCKDKNVLIIGGGDTGTDCVATSIRQGCKSVIQLEITNPLPKERLSNNPWPQWSRTLKVDYGQEEAIEVLGYEPRRYCTSVKEFIGDEEGNVKSAITVKVEWIKDENSRVSFREIPNSEEILEVDVVLLAMGFLGTEEYISNSFGVDLDNRGNIKAEYKNFITNKEKIFVCGDARRGQSLVVWAIREGLEAALSVDKYLQLKD</sequence>
<dbReference type="PANTHER" id="PTHR43100">
    <property type="entry name" value="GLUTAMATE SYNTHASE [NADPH] SMALL CHAIN"/>
    <property type="match status" value="1"/>
</dbReference>
<evidence type="ECO:0000256" key="1">
    <source>
        <dbReference type="ARBA" id="ARBA00022605"/>
    </source>
</evidence>
<evidence type="ECO:0000313" key="7">
    <source>
        <dbReference type="EMBL" id="MPM15756.1"/>
    </source>
</evidence>
<evidence type="ECO:0000256" key="3">
    <source>
        <dbReference type="ARBA" id="ARBA00023164"/>
    </source>
</evidence>
<dbReference type="InterPro" id="IPR051394">
    <property type="entry name" value="Glutamate_Synthase"/>
</dbReference>
<gene>
    <name evidence="7" type="primary">gltB_11</name>
    <name evidence="7" type="ORF">SDC9_62128</name>
</gene>
<dbReference type="PRINTS" id="PR00419">
    <property type="entry name" value="ADXRDTASE"/>
</dbReference>
<dbReference type="NCBIfam" id="TIGR01317">
    <property type="entry name" value="GOGAT_sm_gam"/>
    <property type="match status" value="1"/>
</dbReference>
<reference evidence="7" key="1">
    <citation type="submission" date="2019-08" db="EMBL/GenBank/DDBJ databases">
        <authorList>
            <person name="Kucharzyk K."/>
            <person name="Murdoch R.W."/>
            <person name="Higgins S."/>
            <person name="Loffler F."/>
        </authorList>
    </citation>
    <scope>NUCLEOTIDE SEQUENCE</scope>
</reference>
<comment type="caution">
    <text evidence="7">The sequence shown here is derived from an EMBL/GenBank/DDBJ whole genome shotgun (WGS) entry which is preliminary data.</text>
</comment>
<dbReference type="SUPFAM" id="SSF46548">
    <property type="entry name" value="alpha-helical ferredoxin"/>
    <property type="match status" value="1"/>
</dbReference>
<keyword evidence="1" id="KW-0028">Amino-acid biosynthesis</keyword>
<dbReference type="InterPro" id="IPR009051">
    <property type="entry name" value="Helical_ferredxn"/>
</dbReference>
<dbReference type="PANTHER" id="PTHR43100:SF3">
    <property type="entry name" value="FAD_NAD(P)-BINDING DOMAIN-CONTAINING PROTEIN"/>
    <property type="match status" value="1"/>
</dbReference>
<evidence type="ECO:0000259" key="5">
    <source>
        <dbReference type="Pfam" id="PF07992"/>
    </source>
</evidence>
<keyword evidence="2 7" id="KW-0560">Oxidoreductase</keyword>
<evidence type="ECO:0000256" key="2">
    <source>
        <dbReference type="ARBA" id="ARBA00023002"/>
    </source>
</evidence>
<feature type="domain" description="Dihydroprymidine dehydrogenase" evidence="6">
    <location>
        <begin position="24"/>
        <end position="139"/>
    </location>
</feature>
<name>A0A644XHS1_9ZZZZ</name>
<dbReference type="Gene3D" id="3.50.50.60">
    <property type="entry name" value="FAD/NAD(P)-binding domain"/>
    <property type="match status" value="2"/>
</dbReference>
<comment type="pathway">
    <text evidence="4">Amino-acid biosynthesis.</text>
</comment>
<dbReference type="EMBL" id="VSSQ01002494">
    <property type="protein sequence ID" value="MPM15756.1"/>
    <property type="molecule type" value="Genomic_DNA"/>
</dbReference>
<evidence type="ECO:0000256" key="4">
    <source>
        <dbReference type="ARBA" id="ARBA00029440"/>
    </source>
</evidence>
<dbReference type="EC" id="1.4.1.13" evidence="7"/>
<dbReference type="GO" id="GO:0016639">
    <property type="term" value="F:oxidoreductase activity, acting on the CH-NH2 group of donors, NAD or NADP as acceptor"/>
    <property type="evidence" value="ECO:0007669"/>
    <property type="project" value="InterPro"/>
</dbReference>
<keyword evidence="3" id="KW-0314">Glutamate biosynthesis</keyword>
<accession>A0A644XHS1</accession>
<dbReference type="Pfam" id="PF07992">
    <property type="entry name" value="Pyr_redox_2"/>
    <property type="match status" value="1"/>
</dbReference>
<dbReference type="InterPro" id="IPR028261">
    <property type="entry name" value="DPD_II"/>
</dbReference>
<dbReference type="GO" id="GO:0006537">
    <property type="term" value="P:glutamate biosynthetic process"/>
    <property type="evidence" value="ECO:0007669"/>
    <property type="project" value="UniProtKB-KW"/>
</dbReference>
<dbReference type="GO" id="GO:0051536">
    <property type="term" value="F:iron-sulfur cluster binding"/>
    <property type="evidence" value="ECO:0007669"/>
    <property type="project" value="InterPro"/>
</dbReference>
<dbReference type="InterPro" id="IPR023753">
    <property type="entry name" value="FAD/NAD-binding_dom"/>
</dbReference>
<dbReference type="AlphaFoldDB" id="A0A644XHS1"/>